<dbReference type="EMBL" id="CM031834">
    <property type="protein sequence ID" value="KAG6691325.1"/>
    <property type="molecule type" value="Genomic_DNA"/>
</dbReference>
<sequence length="158" mass="18738">MKKLNLNSSKFKLFSSLLHKPLSSDSNSQFTYYVLCRSIPVCKPNFNYSKSISQLSTKFQFTNTSTNLQTCTLSSKFQFRHLSLQKLLCFPLQKNIEYKKMYGNHNHLSRKIYGNHCRKIKIWLWRWRGHTMRKLQGLYPFSIILFFSLDSCERFGNA</sequence>
<gene>
    <name evidence="1" type="ORF">I3842_10G059900</name>
</gene>
<dbReference type="Proteomes" id="UP000811246">
    <property type="component" value="Chromosome 10"/>
</dbReference>
<reference evidence="1" key="1">
    <citation type="submission" date="2021-01" db="EMBL/GenBank/DDBJ databases">
        <authorList>
            <person name="Lovell J.T."/>
            <person name="Bentley N."/>
            <person name="Bhattarai G."/>
            <person name="Jenkins J.W."/>
            <person name="Sreedasyam A."/>
            <person name="Alarcon Y."/>
            <person name="Bock C."/>
            <person name="Boston L."/>
            <person name="Carlson J."/>
            <person name="Cervantes K."/>
            <person name="Clermont K."/>
            <person name="Krom N."/>
            <person name="Kubenka K."/>
            <person name="Mamidi S."/>
            <person name="Mattison C."/>
            <person name="Monteros M."/>
            <person name="Pisani C."/>
            <person name="Plott C."/>
            <person name="Rajasekar S."/>
            <person name="Rhein H.S."/>
            <person name="Rohla C."/>
            <person name="Song M."/>
            <person name="Hilaire R.S."/>
            <person name="Shu S."/>
            <person name="Wells L."/>
            <person name="Wang X."/>
            <person name="Webber J."/>
            <person name="Heerema R.J."/>
            <person name="Klein P."/>
            <person name="Conner P."/>
            <person name="Grauke L."/>
            <person name="Grimwood J."/>
            <person name="Schmutz J."/>
            <person name="Randall J.J."/>
        </authorList>
    </citation>
    <scope>NUCLEOTIDE SEQUENCE</scope>
    <source>
        <tissue evidence="1">Leaf</tissue>
    </source>
</reference>
<name>A0A922J1Y4_CARIL</name>
<accession>A0A922J1Y4</accession>
<protein>
    <submittedName>
        <fullName evidence="1">Uncharacterized protein</fullName>
    </submittedName>
</protein>
<dbReference type="AlphaFoldDB" id="A0A922J1Y4"/>
<comment type="caution">
    <text evidence="1">The sequence shown here is derived from an EMBL/GenBank/DDBJ whole genome shotgun (WGS) entry which is preliminary data.</text>
</comment>
<evidence type="ECO:0000313" key="2">
    <source>
        <dbReference type="Proteomes" id="UP000811246"/>
    </source>
</evidence>
<evidence type="ECO:0000313" key="1">
    <source>
        <dbReference type="EMBL" id="KAG6691325.1"/>
    </source>
</evidence>
<organism evidence="1 2">
    <name type="scientific">Carya illinoinensis</name>
    <name type="common">Pecan</name>
    <dbReference type="NCBI Taxonomy" id="32201"/>
    <lineage>
        <taxon>Eukaryota</taxon>
        <taxon>Viridiplantae</taxon>
        <taxon>Streptophyta</taxon>
        <taxon>Embryophyta</taxon>
        <taxon>Tracheophyta</taxon>
        <taxon>Spermatophyta</taxon>
        <taxon>Magnoliopsida</taxon>
        <taxon>eudicotyledons</taxon>
        <taxon>Gunneridae</taxon>
        <taxon>Pentapetalae</taxon>
        <taxon>rosids</taxon>
        <taxon>fabids</taxon>
        <taxon>Fagales</taxon>
        <taxon>Juglandaceae</taxon>
        <taxon>Carya</taxon>
    </lineage>
</organism>
<proteinExistence type="predicted"/>